<sequence>MRTIEKLLPDVGRMDTAGLREVRAEDLARYVGASRHAWWRRRACVAALAGRVPERRVEELLVRIRDPREVAEVRIALLDLLGDRAELLPWLRHEDRRQEGAYGLREALLKARGRLGDLTAARELATLAASPWRHVEAAGEAGLDGLVERVGAAAVLAELGEERPEDRVFRILTRYRADEDVTDALADPDRSVAFLAQRLQSDPARLRAYLGEAPTVEAALWAAYALYGLTDDAAETRLIHGELGRPRVEVPGLDEEVRRAIVHAYAPECQRPSDPRWRVEALCTDPPEPPDQEALLARATAALAAAGLDPLPPVHCGDHHQQGDGTYHVIRYGGDGGEEEDLVSVSILGPFATGPEDDCAARPALEAAGLRWIDGETGSVLVTGLHVYYFGSREPLTVDTLLFYWQD</sequence>
<organism evidence="1">
    <name type="scientific">Kitasatospora camelliae</name>
    <dbReference type="NCBI Taxonomy" id="3156397"/>
    <lineage>
        <taxon>Bacteria</taxon>
        <taxon>Bacillati</taxon>
        <taxon>Actinomycetota</taxon>
        <taxon>Actinomycetes</taxon>
        <taxon>Kitasatosporales</taxon>
        <taxon>Streptomycetaceae</taxon>
        <taxon>Kitasatospora</taxon>
    </lineage>
</organism>
<evidence type="ECO:0008006" key="2">
    <source>
        <dbReference type="Google" id="ProtNLM"/>
    </source>
</evidence>
<dbReference type="EMBL" id="CP159872">
    <property type="protein sequence ID" value="XCM77996.1"/>
    <property type="molecule type" value="Genomic_DNA"/>
</dbReference>
<dbReference type="KEGG" id="kcm:ABWK59_03130"/>
<dbReference type="AlphaFoldDB" id="A0AAU8JRJ7"/>
<proteinExistence type="predicted"/>
<name>A0AAU8JRJ7_9ACTN</name>
<protein>
    <recommendedName>
        <fullName evidence="2">HEAT repeat protein</fullName>
    </recommendedName>
</protein>
<accession>A0AAU8JRJ7</accession>
<gene>
    <name evidence="1" type="ORF">ABWK59_03130</name>
</gene>
<reference evidence="1" key="1">
    <citation type="submission" date="2024-06" db="EMBL/GenBank/DDBJ databases">
        <title>The genome sequences of Kitasatospora sp. strain HUAS MG31.</title>
        <authorList>
            <person name="Mo P."/>
        </authorList>
    </citation>
    <scope>NUCLEOTIDE SEQUENCE</scope>
    <source>
        <strain evidence="1">HUAS MG31</strain>
    </source>
</reference>
<dbReference type="RefSeq" id="WP_354637733.1">
    <property type="nucleotide sequence ID" value="NZ_CP159872.1"/>
</dbReference>
<evidence type="ECO:0000313" key="1">
    <source>
        <dbReference type="EMBL" id="XCM77996.1"/>
    </source>
</evidence>